<protein>
    <recommendedName>
        <fullName evidence="4">Secreted protein</fullName>
    </recommendedName>
</protein>
<name>A0A4C1W2S2_EUMVA</name>
<evidence type="ECO:0000256" key="1">
    <source>
        <dbReference type="SAM" id="SignalP"/>
    </source>
</evidence>
<keyword evidence="3" id="KW-1185">Reference proteome</keyword>
<dbReference type="AlphaFoldDB" id="A0A4C1W2S2"/>
<evidence type="ECO:0008006" key="4">
    <source>
        <dbReference type="Google" id="ProtNLM"/>
    </source>
</evidence>
<accession>A0A4C1W2S2</accession>
<evidence type="ECO:0000313" key="3">
    <source>
        <dbReference type="Proteomes" id="UP000299102"/>
    </source>
</evidence>
<sequence length="80" mass="9103">MRSHFACNFNFHLFVRLWLFLSVTVPSRYFKESRPDNGRRGVASILPFNRIVKTKDLGDEPSFAVALSLLESKRAACAQA</sequence>
<evidence type="ECO:0000313" key="2">
    <source>
        <dbReference type="EMBL" id="GBP44417.1"/>
    </source>
</evidence>
<keyword evidence="1" id="KW-0732">Signal</keyword>
<feature type="signal peptide" evidence="1">
    <location>
        <begin position="1"/>
        <end position="26"/>
    </location>
</feature>
<proteinExistence type="predicted"/>
<dbReference type="EMBL" id="BGZK01000452">
    <property type="protein sequence ID" value="GBP44417.1"/>
    <property type="molecule type" value="Genomic_DNA"/>
</dbReference>
<dbReference type="Proteomes" id="UP000299102">
    <property type="component" value="Unassembled WGS sequence"/>
</dbReference>
<organism evidence="2 3">
    <name type="scientific">Eumeta variegata</name>
    <name type="common">Bagworm moth</name>
    <name type="synonym">Eumeta japonica</name>
    <dbReference type="NCBI Taxonomy" id="151549"/>
    <lineage>
        <taxon>Eukaryota</taxon>
        <taxon>Metazoa</taxon>
        <taxon>Ecdysozoa</taxon>
        <taxon>Arthropoda</taxon>
        <taxon>Hexapoda</taxon>
        <taxon>Insecta</taxon>
        <taxon>Pterygota</taxon>
        <taxon>Neoptera</taxon>
        <taxon>Endopterygota</taxon>
        <taxon>Lepidoptera</taxon>
        <taxon>Glossata</taxon>
        <taxon>Ditrysia</taxon>
        <taxon>Tineoidea</taxon>
        <taxon>Psychidae</taxon>
        <taxon>Oiketicinae</taxon>
        <taxon>Eumeta</taxon>
    </lineage>
</organism>
<reference evidence="2 3" key="1">
    <citation type="journal article" date="2019" name="Commun. Biol.">
        <title>The bagworm genome reveals a unique fibroin gene that provides high tensile strength.</title>
        <authorList>
            <person name="Kono N."/>
            <person name="Nakamura H."/>
            <person name="Ohtoshi R."/>
            <person name="Tomita M."/>
            <person name="Numata K."/>
            <person name="Arakawa K."/>
        </authorList>
    </citation>
    <scope>NUCLEOTIDE SEQUENCE [LARGE SCALE GENOMIC DNA]</scope>
</reference>
<feature type="chain" id="PRO_5020025372" description="Secreted protein" evidence="1">
    <location>
        <begin position="27"/>
        <end position="80"/>
    </location>
</feature>
<gene>
    <name evidence="2" type="ORF">EVAR_81333_1</name>
</gene>
<comment type="caution">
    <text evidence="2">The sequence shown here is derived from an EMBL/GenBank/DDBJ whole genome shotgun (WGS) entry which is preliminary data.</text>
</comment>